<accession>A0A4R7HWQ3</accession>
<dbReference type="Pfam" id="PF00106">
    <property type="entry name" value="adh_short"/>
    <property type="match status" value="1"/>
</dbReference>
<dbReference type="PANTHER" id="PTHR24320:SF148">
    <property type="entry name" value="NAD(P)-BINDING ROSSMANN-FOLD SUPERFAMILY PROTEIN"/>
    <property type="match status" value="1"/>
</dbReference>
<protein>
    <submittedName>
        <fullName evidence="3">NADP-dependent 3-hydroxy acid dehydrogenase YdfG</fullName>
    </submittedName>
</protein>
<sequence length="310" mass="32318">MSWTTNDIPDLSGKIAVVTGANGGLGLETSRALAAAGAHVVMAARNQDKAANARDDILAGLPDASLEIVELDLGSFESTTAAAATIVAAHPTVDIVVNNAGLMAMPERRTADGYEMQFGVNHLGHWIFTAGLLPSILAADAARVVTVSSTAHHMGRAVDPDNVNMEGEYSPWGAYGRAKLANLHFAIGLQREFERAGFAAQSLAAHPGLSNTDLQTHTVAEGGGGWMASASEWLASKTGMSADDGARSQLRAATDPNAKGGEFYGPRWVNNGAPIRKPIIRPGIDSAIEKLWLVSERETGVSIDVEAAAG</sequence>
<proteinExistence type="inferred from homology"/>
<dbReference type="InterPro" id="IPR002347">
    <property type="entry name" value="SDR_fam"/>
</dbReference>
<dbReference type="OrthoDB" id="4449798at2"/>
<reference evidence="3 4" key="1">
    <citation type="submission" date="2019-03" db="EMBL/GenBank/DDBJ databases">
        <title>Sequencing the genomes of 1000 actinobacteria strains.</title>
        <authorList>
            <person name="Klenk H.-P."/>
        </authorList>
    </citation>
    <scope>NUCLEOTIDE SEQUENCE [LARGE SCALE GENOMIC DNA]</scope>
    <source>
        <strain evidence="3 4">DSM 18936</strain>
    </source>
</reference>
<evidence type="ECO:0000313" key="4">
    <source>
        <dbReference type="Proteomes" id="UP000294558"/>
    </source>
</evidence>
<evidence type="ECO:0000256" key="2">
    <source>
        <dbReference type="ARBA" id="ARBA00023002"/>
    </source>
</evidence>
<evidence type="ECO:0000313" key="3">
    <source>
        <dbReference type="EMBL" id="TDT15537.1"/>
    </source>
</evidence>
<dbReference type="EMBL" id="SOAU01000001">
    <property type="protein sequence ID" value="TDT15537.1"/>
    <property type="molecule type" value="Genomic_DNA"/>
</dbReference>
<dbReference type="NCBIfam" id="NF004846">
    <property type="entry name" value="PRK06197.1"/>
    <property type="match status" value="1"/>
</dbReference>
<comment type="similarity">
    <text evidence="1">Belongs to the short-chain dehydrogenases/reductases (SDR) family.</text>
</comment>
<comment type="caution">
    <text evidence="3">The sequence shown here is derived from an EMBL/GenBank/DDBJ whole genome shotgun (WGS) entry which is preliminary data.</text>
</comment>
<name>A0A4R7HWQ3_9ACTN</name>
<dbReference type="AlphaFoldDB" id="A0A4R7HWQ3"/>
<dbReference type="Gene3D" id="3.40.50.720">
    <property type="entry name" value="NAD(P)-binding Rossmann-like Domain"/>
    <property type="match status" value="1"/>
</dbReference>
<dbReference type="GO" id="GO:0016491">
    <property type="term" value="F:oxidoreductase activity"/>
    <property type="evidence" value="ECO:0007669"/>
    <property type="project" value="UniProtKB-KW"/>
</dbReference>
<organism evidence="3 4">
    <name type="scientific">Ilumatobacter fluminis</name>
    <dbReference type="NCBI Taxonomy" id="467091"/>
    <lineage>
        <taxon>Bacteria</taxon>
        <taxon>Bacillati</taxon>
        <taxon>Actinomycetota</taxon>
        <taxon>Acidimicrobiia</taxon>
        <taxon>Acidimicrobiales</taxon>
        <taxon>Ilumatobacteraceae</taxon>
        <taxon>Ilumatobacter</taxon>
    </lineage>
</organism>
<evidence type="ECO:0000256" key="1">
    <source>
        <dbReference type="ARBA" id="ARBA00006484"/>
    </source>
</evidence>
<gene>
    <name evidence="3" type="ORF">BDK89_1109</name>
</gene>
<dbReference type="PRINTS" id="PR00081">
    <property type="entry name" value="GDHRDH"/>
</dbReference>
<dbReference type="InterPro" id="IPR036291">
    <property type="entry name" value="NAD(P)-bd_dom_sf"/>
</dbReference>
<keyword evidence="4" id="KW-1185">Reference proteome</keyword>
<dbReference type="RefSeq" id="WP_133867977.1">
    <property type="nucleotide sequence ID" value="NZ_SOAU01000001.1"/>
</dbReference>
<keyword evidence="2" id="KW-0560">Oxidoreductase</keyword>
<dbReference type="SUPFAM" id="SSF51735">
    <property type="entry name" value="NAD(P)-binding Rossmann-fold domains"/>
    <property type="match status" value="1"/>
</dbReference>
<dbReference type="Proteomes" id="UP000294558">
    <property type="component" value="Unassembled WGS sequence"/>
</dbReference>
<dbReference type="PANTHER" id="PTHR24320">
    <property type="entry name" value="RETINOL DEHYDROGENASE"/>
    <property type="match status" value="1"/>
</dbReference>